<evidence type="ECO:0000256" key="1">
    <source>
        <dbReference type="SAM" id="MobiDB-lite"/>
    </source>
</evidence>
<dbReference type="OrthoDB" id="1113102at2759"/>
<dbReference type="InterPro" id="IPR004252">
    <property type="entry name" value="Probable_transposase_24"/>
</dbReference>
<reference evidence="2" key="1">
    <citation type="submission" date="2019-07" db="EMBL/GenBank/DDBJ databases">
        <authorList>
            <person name="Dittberner H."/>
        </authorList>
    </citation>
    <scope>NUCLEOTIDE SEQUENCE [LARGE SCALE GENOMIC DNA]</scope>
</reference>
<evidence type="ECO:0000313" key="3">
    <source>
        <dbReference type="Proteomes" id="UP000489600"/>
    </source>
</evidence>
<gene>
    <name evidence="2" type="ORF">ANE_LOCUS14398</name>
</gene>
<feature type="region of interest" description="Disordered" evidence="1">
    <location>
        <begin position="173"/>
        <end position="205"/>
    </location>
</feature>
<proteinExistence type="predicted"/>
<sequence length="205" mass="23274">MAWKVIQRTRARNIENRSKLKIMHALGKKSLARIAYEVLEETGIEPSRGEHFIASLTRSDGSFVCNEAKICADKLTQVINQNIQNEASTNKNGSKDAFEQVFDPEHSGRVRCVGRGPTPSKYFKRLETQTSSAAEMVEIKSYVKRLEDKVDIMASALQTLILKTQFQGSTKFNDLHQTSSNSSDQEHNHNFGNMIKRQSQEKRKQ</sequence>
<evidence type="ECO:0000313" key="2">
    <source>
        <dbReference type="EMBL" id="VVB03954.1"/>
    </source>
</evidence>
<accession>A0A565BRF7</accession>
<organism evidence="2 3">
    <name type="scientific">Arabis nemorensis</name>
    <dbReference type="NCBI Taxonomy" id="586526"/>
    <lineage>
        <taxon>Eukaryota</taxon>
        <taxon>Viridiplantae</taxon>
        <taxon>Streptophyta</taxon>
        <taxon>Embryophyta</taxon>
        <taxon>Tracheophyta</taxon>
        <taxon>Spermatophyta</taxon>
        <taxon>Magnoliopsida</taxon>
        <taxon>eudicotyledons</taxon>
        <taxon>Gunneridae</taxon>
        <taxon>Pentapetalae</taxon>
        <taxon>rosids</taxon>
        <taxon>malvids</taxon>
        <taxon>Brassicales</taxon>
        <taxon>Brassicaceae</taxon>
        <taxon>Arabideae</taxon>
        <taxon>Arabis</taxon>
    </lineage>
</organism>
<feature type="compositionally biased region" description="Polar residues" evidence="1">
    <location>
        <begin position="173"/>
        <end position="183"/>
    </location>
</feature>
<dbReference type="Proteomes" id="UP000489600">
    <property type="component" value="Unassembled WGS sequence"/>
</dbReference>
<protein>
    <submittedName>
        <fullName evidence="2">Uncharacterized protein</fullName>
    </submittedName>
</protein>
<comment type="caution">
    <text evidence="2">The sequence shown here is derived from an EMBL/GenBank/DDBJ whole genome shotgun (WGS) entry which is preliminary data.</text>
</comment>
<dbReference type="EMBL" id="CABITT030000005">
    <property type="protein sequence ID" value="VVB03954.1"/>
    <property type="molecule type" value="Genomic_DNA"/>
</dbReference>
<dbReference type="AlphaFoldDB" id="A0A565BRF7"/>
<dbReference type="Pfam" id="PF03004">
    <property type="entry name" value="Transposase_24"/>
    <property type="match status" value="1"/>
</dbReference>
<name>A0A565BRF7_9BRAS</name>
<keyword evidence="3" id="KW-1185">Reference proteome</keyword>